<dbReference type="InterPro" id="IPR051261">
    <property type="entry name" value="NLR"/>
</dbReference>
<dbReference type="InterPro" id="IPR027417">
    <property type="entry name" value="P-loop_NTPase"/>
</dbReference>
<dbReference type="Pfam" id="PF17776">
    <property type="entry name" value="NLRC4_HD2"/>
    <property type="match status" value="1"/>
</dbReference>
<dbReference type="InterPro" id="IPR001611">
    <property type="entry name" value="Leu-rich_rpt"/>
</dbReference>
<sequence>IILVGKAGMGKTYFSEEFLRNWVEGRTHRYKCIIYLTFRELNSIEYEISIKELLEAKCESLSSVLTLKNPDDLLIILDGLDEFKYNLNCDLQSSRSDVDSSFPVHDLVSKLITKNLLPNVDVMVTAPWTFLNKLDQYFTCMVVIQGFDDQQMKQYFDYLCKHKLQSESICGSIKKNNISHLASVPLYSFMLHQIMKNGSTLSQSSVKNINTCSRLLIQFLKSCLGYSLKEGKSIFEKLTTVMMAKPAIKQNPEDFIRRLGKLSYNSLLSGQLTVNAEALKKYGLSEKILNKYFSSFFYKKHSNGSSFEYCHATIKEMFAAFYCARVVRDDELKECLDAWVRGIIPPSIKSNLLFHVTTHHRFQLKHFTRLFMGFLSAADSTTLKDTTRDVLVRWFQRWLQNDLRAEDCLNLLHYIFELQDPDLTKRVSKYIKWINMCTKPLSAIDVQALRFSLKESKLEELDLRFCELGDKGVEQLRDILVNCKIVQKFKKKNQSIYSHISHLYFFLNQLYFLIWSRLWSNKLSEKSGEILSEILQTPECAIEVLSIGNNNLGPVGVQYLWKALESNQTLRTLCVCGNDIQSKGTETLVQSLEENSTLEEIFLGINDLSEDGLK</sequence>
<dbReference type="SUPFAM" id="SSF52540">
    <property type="entry name" value="P-loop containing nucleoside triphosphate hydrolases"/>
    <property type="match status" value="1"/>
</dbReference>
<dbReference type="SMART" id="SM00368">
    <property type="entry name" value="LRR_RI"/>
    <property type="match status" value="3"/>
</dbReference>
<dbReference type="Pfam" id="PF13516">
    <property type="entry name" value="LRR_6"/>
    <property type="match status" value="1"/>
</dbReference>
<evidence type="ECO:0000313" key="7">
    <source>
        <dbReference type="Proteomes" id="UP000008672"/>
    </source>
</evidence>
<evidence type="ECO:0000256" key="1">
    <source>
        <dbReference type="ARBA" id="ARBA00022614"/>
    </source>
</evidence>
<evidence type="ECO:0000313" key="6">
    <source>
        <dbReference type="Ensembl" id="ENSLACP00000013782.1"/>
    </source>
</evidence>
<dbReference type="GO" id="GO:0005524">
    <property type="term" value="F:ATP binding"/>
    <property type="evidence" value="ECO:0007669"/>
    <property type="project" value="UniProtKB-KW"/>
</dbReference>
<dbReference type="InterPro" id="IPR032675">
    <property type="entry name" value="LRR_dom_sf"/>
</dbReference>
<dbReference type="Gene3D" id="3.40.50.300">
    <property type="entry name" value="P-loop containing nucleotide triphosphate hydrolases"/>
    <property type="match status" value="1"/>
</dbReference>
<reference evidence="7" key="1">
    <citation type="submission" date="2011-08" db="EMBL/GenBank/DDBJ databases">
        <title>The draft genome of Latimeria chalumnae.</title>
        <authorList>
            <person name="Di Palma F."/>
            <person name="Alfoldi J."/>
            <person name="Johnson J."/>
            <person name="Berlin A."/>
            <person name="Gnerre S."/>
            <person name="Jaffe D."/>
            <person name="MacCallum I."/>
            <person name="Young S."/>
            <person name="Walker B.J."/>
            <person name="Lander E."/>
            <person name="Lindblad-Toh K."/>
        </authorList>
    </citation>
    <scope>NUCLEOTIDE SEQUENCE [LARGE SCALE GENOMIC DNA]</scope>
    <source>
        <strain evidence="7">Wild caught</strain>
    </source>
</reference>
<dbReference type="GeneTree" id="ENSGT01150000286911"/>
<dbReference type="eggNOG" id="ENOG502S3CB">
    <property type="taxonomic scope" value="Eukaryota"/>
</dbReference>
<dbReference type="EMBL" id="AFYH01142189">
    <property type="status" value="NOT_ANNOTATED_CDS"/>
    <property type="molecule type" value="Genomic_DNA"/>
</dbReference>
<organism evidence="6 7">
    <name type="scientific">Latimeria chalumnae</name>
    <name type="common">Coelacanth</name>
    <dbReference type="NCBI Taxonomy" id="7897"/>
    <lineage>
        <taxon>Eukaryota</taxon>
        <taxon>Metazoa</taxon>
        <taxon>Chordata</taxon>
        <taxon>Craniata</taxon>
        <taxon>Vertebrata</taxon>
        <taxon>Euteleostomi</taxon>
        <taxon>Coelacanthiformes</taxon>
        <taxon>Coelacanthidae</taxon>
        <taxon>Latimeria</taxon>
    </lineage>
</organism>
<dbReference type="PANTHER" id="PTHR24106">
    <property type="entry name" value="NACHT, LRR AND CARD DOMAINS-CONTAINING"/>
    <property type="match status" value="1"/>
</dbReference>
<dbReference type="Pfam" id="PF05729">
    <property type="entry name" value="NACHT"/>
    <property type="match status" value="1"/>
</dbReference>
<keyword evidence="1" id="KW-0433">Leucine-rich repeat</keyword>
<keyword evidence="7" id="KW-1185">Reference proteome</keyword>
<evidence type="ECO:0000259" key="5">
    <source>
        <dbReference type="PROSITE" id="PS50837"/>
    </source>
</evidence>
<evidence type="ECO:0000256" key="4">
    <source>
        <dbReference type="ARBA" id="ARBA00022840"/>
    </source>
</evidence>
<proteinExistence type="predicted"/>
<protein>
    <recommendedName>
        <fullName evidence="5">NACHT domain-containing protein</fullName>
    </recommendedName>
</protein>
<keyword evidence="3" id="KW-0547">Nucleotide-binding</keyword>
<dbReference type="PROSITE" id="PS50837">
    <property type="entry name" value="NACHT"/>
    <property type="match status" value="1"/>
</dbReference>
<dbReference type="AlphaFoldDB" id="H3AVW1"/>
<name>H3AVW1_LATCH</name>
<dbReference type="Ensembl" id="ENSLACT00000013879.1">
    <property type="protein sequence ID" value="ENSLACP00000013782.1"/>
    <property type="gene ID" value="ENSLACG00000012133.1"/>
</dbReference>
<dbReference type="InterPro" id="IPR007111">
    <property type="entry name" value="NACHT_NTPase"/>
</dbReference>
<reference evidence="6" key="2">
    <citation type="submission" date="2025-08" db="UniProtKB">
        <authorList>
            <consortium name="Ensembl"/>
        </authorList>
    </citation>
    <scope>IDENTIFICATION</scope>
</reference>
<evidence type="ECO:0000256" key="3">
    <source>
        <dbReference type="ARBA" id="ARBA00022741"/>
    </source>
</evidence>
<reference evidence="6" key="3">
    <citation type="submission" date="2025-09" db="UniProtKB">
        <authorList>
            <consortium name="Ensembl"/>
        </authorList>
    </citation>
    <scope>IDENTIFICATION</scope>
</reference>
<dbReference type="Gene3D" id="3.80.10.10">
    <property type="entry name" value="Ribonuclease Inhibitor"/>
    <property type="match status" value="1"/>
</dbReference>
<feature type="domain" description="NACHT" evidence="5">
    <location>
        <begin position="1"/>
        <end position="126"/>
    </location>
</feature>
<dbReference type="InParanoid" id="H3AVW1"/>
<accession>H3AVW1</accession>
<dbReference type="Proteomes" id="UP000008672">
    <property type="component" value="Unassembled WGS sequence"/>
</dbReference>
<keyword evidence="2" id="KW-0677">Repeat</keyword>
<dbReference type="SUPFAM" id="SSF52047">
    <property type="entry name" value="RNI-like"/>
    <property type="match status" value="1"/>
</dbReference>
<evidence type="ECO:0000256" key="2">
    <source>
        <dbReference type="ARBA" id="ARBA00022737"/>
    </source>
</evidence>
<keyword evidence="4" id="KW-0067">ATP-binding</keyword>
<dbReference type="InterPro" id="IPR041267">
    <property type="entry name" value="NLRP_HD2"/>
</dbReference>